<gene>
    <name evidence="8" type="ORF">R4315_17145</name>
</gene>
<dbReference type="GO" id="GO:0006707">
    <property type="term" value="P:cholesterol catabolic process"/>
    <property type="evidence" value="ECO:0007669"/>
    <property type="project" value="TreeGrafter"/>
</dbReference>
<evidence type="ECO:0000313" key="9">
    <source>
        <dbReference type="Proteomes" id="UP001185863"/>
    </source>
</evidence>
<dbReference type="InterPro" id="IPR036396">
    <property type="entry name" value="Cyt_P450_sf"/>
</dbReference>
<evidence type="ECO:0000256" key="7">
    <source>
        <dbReference type="ARBA" id="ARBA00023033"/>
    </source>
</evidence>
<dbReference type="Gene3D" id="1.10.630.10">
    <property type="entry name" value="Cytochrome P450"/>
    <property type="match status" value="1"/>
</dbReference>
<evidence type="ECO:0000256" key="6">
    <source>
        <dbReference type="ARBA" id="ARBA00023004"/>
    </source>
</evidence>
<comment type="caution">
    <text evidence="8">The sequence shown here is derived from an EMBL/GenBank/DDBJ whole genome shotgun (WGS) entry which is preliminary data.</text>
</comment>
<dbReference type="InterPro" id="IPR001128">
    <property type="entry name" value="Cyt_P450"/>
</dbReference>
<name>A0AAE5A779_9NOCA</name>
<dbReference type="Pfam" id="PF00067">
    <property type="entry name" value="p450"/>
    <property type="match status" value="1"/>
</dbReference>
<dbReference type="PRINTS" id="PR00359">
    <property type="entry name" value="BP450"/>
</dbReference>
<evidence type="ECO:0000256" key="4">
    <source>
        <dbReference type="ARBA" id="ARBA00022723"/>
    </source>
</evidence>
<evidence type="ECO:0000256" key="2">
    <source>
        <dbReference type="ARBA" id="ARBA00010617"/>
    </source>
</evidence>
<reference evidence="8" key="1">
    <citation type="submission" date="2023-10" db="EMBL/GenBank/DDBJ databases">
        <title>Development of a sustainable strategy for remediation of hydrocarbon-contaminated territories based on the waste exchange concept.</title>
        <authorList>
            <person name="Krivoruchko A."/>
        </authorList>
    </citation>
    <scope>NUCLEOTIDE SEQUENCE</scope>
    <source>
        <strain evidence="8">IEGM 68</strain>
    </source>
</reference>
<keyword evidence="6" id="KW-0408">Iron</keyword>
<proteinExistence type="inferred from homology"/>
<dbReference type="CDD" id="cd11033">
    <property type="entry name" value="CYP142-like"/>
    <property type="match status" value="1"/>
</dbReference>
<keyword evidence="5" id="KW-0560">Oxidoreductase</keyword>
<evidence type="ECO:0000256" key="3">
    <source>
        <dbReference type="ARBA" id="ARBA00022617"/>
    </source>
</evidence>
<evidence type="ECO:0000256" key="1">
    <source>
        <dbReference type="ARBA" id="ARBA00001971"/>
    </source>
</evidence>
<keyword evidence="7" id="KW-0503">Monooxygenase</keyword>
<comment type="similarity">
    <text evidence="2">Belongs to the cytochrome P450 family.</text>
</comment>
<dbReference type="RefSeq" id="WP_317743772.1">
    <property type="nucleotide sequence ID" value="NZ_JAWLUP010000043.1"/>
</dbReference>
<dbReference type="PANTHER" id="PTHR46696:SF4">
    <property type="entry name" value="BIOTIN BIOSYNTHESIS CYTOCHROME P450"/>
    <property type="match status" value="1"/>
</dbReference>
<evidence type="ECO:0000313" key="8">
    <source>
        <dbReference type="EMBL" id="MDV7266256.1"/>
    </source>
</evidence>
<dbReference type="EMBL" id="JAWLUP010000043">
    <property type="protein sequence ID" value="MDV7266256.1"/>
    <property type="molecule type" value="Genomic_DNA"/>
</dbReference>
<dbReference type="PANTHER" id="PTHR46696">
    <property type="entry name" value="P450, PUTATIVE (EUROFUNG)-RELATED"/>
    <property type="match status" value="1"/>
</dbReference>
<dbReference type="SUPFAM" id="SSF48264">
    <property type="entry name" value="Cytochrome P450"/>
    <property type="match status" value="1"/>
</dbReference>
<dbReference type="Proteomes" id="UP001185863">
    <property type="component" value="Unassembled WGS sequence"/>
</dbReference>
<keyword evidence="3" id="KW-0349">Heme</keyword>
<sequence length="404" mass="45219">MTASRIDLKSPDLYAEGVPYAFFDRLRNSEPVYWQPEEDGAGYWAVTKHADVVAVSRDSATFSSAVGTTQIDDFDDETRAKQAAMLVNLDPPDHTRLRQLVSRGFTPRMVKSLEAHIRDICSQIVDDLLDAGEVDFVRRAAAPLPLEVIAALLGAPSSDVDKLYDWSNRMIGFDDPEYATTQADGELAAMEIFLYANELAAQRRIEPRDDIVTKLVQPDENGDTLTEMEFNMFFVLLVVAGNETTRNATAGGMQAFIEHPEQWRRLQAEPELAATAVEEILRWVTPVMDFRRTATRDAMIGDQPVAAGDKVVIYYPSANRDEDVFDAPYRFDIARTPNPHVAFGGSGIHFCLGAHLARLELRILFETMAARIDRVEPTGPITRLRSNFISGIKKMPVRILPREQ</sequence>
<keyword evidence="4" id="KW-0479">Metal-binding</keyword>
<organism evidence="8 9">
    <name type="scientific">Rhodococcus oxybenzonivorans</name>
    <dbReference type="NCBI Taxonomy" id="1990687"/>
    <lineage>
        <taxon>Bacteria</taxon>
        <taxon>Bacillati</taxon>
        <taxon>Actinomycetota</taxon>
        <taxon>Actinomycetes</taxon>
        <taxon>Mycobacteriales</taxon>
        <taxon>Nocardiaceae</taxon>
        <taxon>Rhodococcus</taxon>
    </lineage>
</organism>
<comment type="cofactor">
    <cofactor evidence="1">
        <name>heme</name>
        <dbReference type="ChEBI" id="CHEBI:30413"/>
    </cofactor>
</comment>
<dbReference type="GO" id="GO:0008395">
    <property type="term" value="F:steroid hydroxylase activity"/>
    <property type="evidence" value="ECO:0007669"/>
    <property type="project" value="TreeGrafter"/>
</dbReference>
<dbReference type="GO" id="GO:0005506">
    <property type="term" value="F:iron ion binding"/>
    <property type="evidence" value="ECO:0007669"/>
    <property type="project" value="InterPro"/>
</dbReference>
<dbReference type="GO" id="GO:0036199">
    <property type="term" value="F:cholest-4-en-3-one 26-monooxygenase activity"/>
    <property type="evidence" value="ECO:0007669"/>
    <property type="project" value="TreeGrafter"/>
</dbReference>
<dbReference type="FunFam" id="1.10.630.10:FF:000018">
    <property type="entry name" value="Cytochrome P450 monooxygenase"/>
    <property type="match status" value="1"/>
</dbReference>
<protein>
    <submittedName>
        <fullName evidence="8">Cytochrome P450</fullName>
    </submittedName>
</protein>
<dbReference type="AlphaFoldDB" id="A0AAE5A779"/>
<accession>A0AAE5A779</accession>
<evidence type="ECO:0000256" key="5">
    <source>
        <dbReference type="ARBA" id="ARBA00023002"/>
    </source>
</evidence>
<dbReference type="InterPro" id="IPR002397">
    <property type="entry name" value="Cyt_P450_B"/>
</dbReference>
<dbReference type="GO" id="GO:0020037">
    <property type="term" value="F:heme binding"/>
    <property type="evidence" value="ECO:0007669"/>
    <property type="project" value="InterPro"/>
</dbReference>